<dbReference type="InterPro" id="IPR052444">
    <property type="entry name" value="Spz/Toll_ligand-like"/>
</dbReference>
<evidence type="ECO:0000256" key="5">
    <source>
        <dbReference type="SAM" id="SignalP"/>
    </source>
</evidence>
<feature type="compositionally biased region" description="Polar residues" evidence="4">
    <location>
        <begin position="628"/>
        <end position="665"/>
    </location>
</feature>
<evidence type="ECO:0000256" key="1">
    <source>
        <dbReference type="ARBA" id="ARBA00022729"/>
    </source>
</evidence>
<feature type="domain" description="Spaetzle" evidence="6">
    <location>
        <begin position="318"/>
        <end position="407"/>
    </location>
</feature>
<evidence type="ECO:0000256" key="4">
    <source>
        <dbReference type="SAM" id="MobiDB-lite"/>
    </source>
</evidence>
<dbReference type="Proteomes" id="UP001627154">
    <property type="component" value="Unassembled WGS sequence"/>
</dbReference>
<dbReference type="InterPro" id="IPR029034">
    <property type="entry name" value="Cystine-knot_cytokine"/>
</dbReference>
<evidence type="ECO:0000256" key="2">
    <source>
        <dbReference type="ARBA" id="ARBA00023157"/>
    </source>
</evidence>
<sequence length="665" mass="73952">MRRLAVTGLLSLVLLVVVQRRAVGAIEIKHDYKFKNKISALLQRVDSSASGSGSSGSVISGNSYSSTTPSTTTTTTATTSPTTSRQDASLVNVTSVSPVTSAAAAAAATAAAALISGNSTEDAEKPEELPEALELRYTRPGQKYRIRRPAISLPTRRATENRRSPYQDKIRLSSGRPGRRPGVVHDPKRAPTDSECTFFSKTVCLEAADYPIEAIMRSIRNNKDMVSALLTDFKIKDYNNNLLREDDEVFLPTTRPGLLGSSSSSYKTSYDHHHQSRYHRDKPNLSLSPYDNRFESNEIKRKYEPYDEPLDNVEEGFTCPSQVKYAKPQLARAASGVWKYIINTDEHTQTLRLEKCSTPRQSCSFISENYRSTCMQVYNYHRLLTWDSKLGLHMDIFKVPTCCSCHVQGYTDIFPPHQTDPPLKPHESFPGVDFVQSDHHPFGKGSSSSSSSTRYHGSNSIDNAALNLFRDHYINSDPDELQLQHSSSARRPSIAKPPRTRRPSSSSSASSSSSSKIPRPFDKLPQQHAPNTRAPGYKGGHRPSHRPNRPFRRESALPDTSDYTENGGNLTRNRFSQSLDQDSTEPGLRLQSGFDEEYQETNRRINYNYHPILDFFKPEAAMLKSEEPISTSGGSASQTNGGVIGGQAQQATNEQQNSWQPLFKS</sequence>
<feature type="compositionally biased region" description="Low complexity" evidence="4">
    <location>
        <begin position="47"/>
        <end position="84"/>
    </location>
</feature>
<feature type="region of interest" description="Disordered" evidence="4">
    <location>
        <begin position="47"/>
        <end position="88"/>
    </location>
</feature>
<dbReference type="AlphaFoldDB" id="A0ABD2W188"/>
<proteinExistence type="predicted"/>
<keyword evidence="1 5" id="KW-0732">Signal</keyword>
<accession>A0ABD2W188</accession>
<dbReference type="Gene3D" id="2.10.90.10">
    <property type="entry name" value="Cystine-knot cytokines"/>
    <property type="match status" value="1"/>
</dbReference>
<feature type="signal peptide" evidence="5">
    <location>
        <begin position="1"/>
        <end position="25"/>
    </location>
</feature>
<feature type="compositionally biased region" description="Low complexity" evidence="4">
    <location>
        <begin position="504"/>
        <end position="515"/>
    </location>
</feature>
<feature type="region of interest" description="Disordered" evidence="4">
    <location>
        <begin position="146"/>
        <end position="191"/>
    </location>
</feature>
<dbReference type="PANTHER" id="PTHR23199:SF12">
    <property type="entry name" value="NEUROTROPHIN 1-RELATED"/>
    <property type="match status" value="1"/>
</dbReference>
<keyword evidence="3" id="KW-0325">Glycoprotein</keyword>
<gene>
    <name evidence="7" type="ORF">TKK_018052</name>
</gene>
<feature type="region of interest" description="Disordered" evidence="4">
    <location>
        <begin position="262"/>
        <end position="290"/>
    </location>
</feature>
<keyword evidence="2" id="KW-1015">Disulfide bond</keyword>
<dbReference type="InterPro" id="IPR032104">
    <property type="entry name" value="Spaetzle"/>
</dbReference>
<feature type="compositionally biased region" description="Polar residues" evidence="4">
    <location>
        <begin position="561"/>
        <end position="581"/>
    </location>
</feature>
<keyword evidence="8" id="KW-1185">Reference proteome</keyword>
<feature type="compositionally biased region" description="Basic and acidic residues" evidence="4">
    <location>
        <begin position="157"/>
        <end position="171"/>
    </location>
</feature>
<reference evidence="7 8" key="1">
    <citation type="journal article" date="2024" name="bioRxiv">
        <title>A reference genome for Trichogramma kaykai: A tiny desert-dwelling parasitoid wasp with competing sex-ratio distorters.</title>
        <authorList>
            <person name="Culotta J."/>
            <person name="Lindsey A.R."/>
        </authorList>
    </citation>
    <scope>NUCLEOTIDE SEQUENCE [LARGE SCALE GENOMIC DNA]</scope>
    <source>
        <strain evidence="7 8">KSX58</strain>
    </source>
</reference>
<name>A0ABD2W188_9HYME</name>
<dbReference type="GO" id="GO:0005615">
    <property type="term" value="C:extracellular space"/>
    <property type="evidence" value="ECO:0007669"/>
    <property type="project" value="UniProtKB-ARBA"/>
</dbReference>
<dbReference type="Pfam" id="PF16077">
    <property type="entry name" value="Spaetzle"/>
    <property type="match status" value="1"/>
</dbReference>
<organism evidence="7 8">
    <name type="scientific">Trichogramma kaykai</name>
    <dbReference type="NCBI Taxonomy" id="54128"/>
    <lineage>
        <taxon>Eukaryota</taxon>
        <taxon>Metazoa</taxon>
        <taxon>Ecdysozoa</taxon>
        <taxon>Arthropoda</taxon>
        <taxon>Hexapoda</taxon>
        <taxon>Insecta</taxon>
        <taxon>Pterygota</taxon>
        <taxon>Neoptera</taxon>
        <taxon>Endopterygota</taxon>
        <taxon>Hymenoptera</taxon>
        <taxon>Apocrita</taxon>
        <taxon>Proctotrupomorpha</taxon>
        <taxon>Chalcidoidea</taxon>
        <taxon>Trichogrammatidae</taxon>
        <taxon>Trichogramma</taxon>
    </lineage>
</organism>
<evidence type="ECO:0000313" key="7">
    <source>
        <dbReference type="EMBL" id="KAL3386558.1"/>
    </source>
</evidence>
<dbReference type="SUPFAM" id="SSF57501">
    <property type="entry name" value="Cystine-knot cytokines"/>
    <property type="match status" value="1"/>
</dbReference>
<feature type="region of interest" description="Disordered" evidence="4">
    <location>
        <begin position="625"/>
        <end position="665"/>
    </location>
</feature>
<protein>
    <recommendedName>
        <fullName evidence="6">Spaetzle domain-containing protein</fullName>
    </recommendedName>
</protein>
<dbReference type="EMBL" id="JBJJXI010000146">
    <property type="protein sequence ID" value="KAL3386558.1"/>
    <property type="molecule type" value="Genomic_DNA"/>
</dbReference>
<comment type="caution">
    <text evidence="7">The sequence shown here is derived from an EMBL/GenBank/DDBJ whole genome shotgun (WGS) entry which is preliminary data.</text>
</comment>
<evidence type="ECO:0000313" key="8">
    <source>
        <dbReference type="Proteomes" id="UP001627154"/>
    </source>
</evidence>
<feature type="chain" id="PRO_5044895719" description="Spaetzle domain-containing protein" evidence="5">
    <location>
        <begin position="26"/>
        <end position="665"/>
    </location>
</feature>
<evidence type="ECO:0000256" key="3">
    <source>
        <dbReference type="ARBA" id="ARBA00023180"/>
    </source>
</evidence>
<feature type="region of interest" description="Disordered" evidence="4">
    <location>
        <begin position="482"/>
        <end position="589"/>
    </location>
</feature>
<feature type="compositionally biased region" description="Basic residues" evidence="4">
    <location>
        <begin position="539"/>
        <end position="550"/>
    </location>
</feature>
<evidence type="ECO:0000259" key="6">
    <source>
        <dbReference type="Pfam" id="PF16077"/>
    </source>
</evidence>
<feature type="region of interest" description="Disordered" evidence="4">
    <location>
        <begin position="416"/>
        <end position="457"/>
    </location>
</feature>
<dbReference type="PANTHER" id="PTHR23199">
    <property type="entry name" value="NEUROTROPHIN 1-RELATED"/>
    <property type="match status" value="1"/>
</dbReference>